<accession>A0A3T0N1H7</accession>
<evidence type="ECO:0000313" key="2">
    <source>
        <dbReference type="Proteomes" id="UP000283063"/>
    </source>
</evidence>
<dbReference type="KEGG" id="sedi:EBB79_08205"/>
<dbReference type="EMBL" id="CP033219">
    <property type="protein sequence ID" value="AZV77878.1"/>
    <property type="molecule type" value="Genomic_DNA"/>
</dbReference>
<keyword evidence="2" id="KW-1185">Reference proteome</keyword>
<evidence type="ECO:0000313" key="1">
    <source>
        <dbReference type="EMBL" id="AZV77878.1"/>
    </source>
</evidence>
<dbReference type="Pfam" id="PF10109">
    <property type="entry name" value="Phage_TAC_7"/>
    <property type="match status" value="1"/>
</dbReference>
<name>A0A3T0N1H7_9RHOB</name>
<dbReference type="RefSeq" id="WP_127748439.1">
    <property type="nucleotide sequence ID" value="NZ_CP033219.1"/>
</dbReference>
<sequence length="105" mass="11634">MSKITKLNAVTLVEPVQIDGEDVFEITLRKPKTGELRGLALTSILQMDVGALTKLLPRITQPPLNESQIADLDPKDFTDLAGKTMLFFIKQEQLEGQVLELEAVN</sequence>
<dbReference type="OrthoDB" id="7366507at2"/>
<dbReference type="Proteomes" id="UP000283063">
    <property type="component" value="Chromosome"/>
</dbReference>
<organism evidence="1 2">
    <name type="scientific">Parasedimentitalea marina</name>
    <dbReference type="NCBI Taxonomy" id="2483033"/>
    <lineage>
        <taxon>Bacteria</taxon>
        <taxon>Pseudomonadati</taxon>
        <taxon>Pseudomonadota</taxon>
        <taxon>Alphaproteobacteria</taxon>
        <taxon>Rhodobacterales</taxon>
        <taxon>Paracoccaceae</taxon>
        <taxon>Parasedimentitalea</taxon>
    </lineage>
</organism>
<protein>
    <submittedName>
        <fullName evidence="1">Phage tail assembly protein</fullName>
    </submittedName>
</protein>
<dbReference type="AlphaFoldDB" id="A0A3T0N1H7"/>
<dbReference type="InterPro" id="IPR019289">
    <property type="entry name" value="Phage_tail_E/E"/>
</dbReference>
<gene>
    <name evidence="1" type="ORF">EBB79_08205</name>
</gene>
<proteinExistence type="predicted"/>
<reference evidence="1 2" key="1">
    <citation type="submission" date="2018-10" db="EMBL/GenBank/DDBJ databases">
        <title>Parasedimentitalea marina sp. nov., a psychrophilic bacterium isolated from deep seawater of the New Britain Trench.</title>
        <authorList>
            <person name="Cao J."/>
        </authorList>
    </citation>
    <scope>NUCLEOTIDE SEQUENCE [LARGE SCALE GENOMIC DNA]</scope>
    <source>
        <strain evidence="1 2">W43</strain>
    </source>
</reference>